<dbReference type="AlphaFoldDB" id="D6WFE7"/>
<dbReference type="HOGENOM" id="CLU_1268396_0_0_1"/>
<name>D6WFE7_TRICA</name>
<dbReference type="Proteomes" id="UP000007266">
    <property type="component" value="Linkage group 3"/>
</dbReference>
<proteinExistence type="predicted"/>
<gene>
    <name evidence="1" type="primary">GLEAN_03089</name>
    <name evidence="1" type="ORF">TcasGA2_TC003089</name>
</gene>
<protein>
    <submittedName>
        <fullName evidence="1">Uncharacterized protein</fullName>
    </submittedName>
</protein>
<dbReference type="EMBL" id="KQ971319">
    <property type="protein sequence ID" value="EFA00256.1"/>
    <property type="molecule type" value="Genomic_DNA"/>
</dbReference>
<reference evidence="1 2" key="2">
    <citation type="journal article" date="2010" name="Nucleic Acids Res.">
        <title>BeetleBase in 2010: revisions to provide comprehensive genomic information for Tribolium castaneum.</title>
        <authorList>
            <person name="Kim H.S."/>
            <person name="Murphy T."/>
            <person name="Xia J."/>
            <person name="Caragea D."/>
            <person name="Park Y."/>
            <person name="Beeman R.W."/>
            <person name="Lorenzen M.D."/>
            <person name="Butcher S."/>
            <person name="Manak J.R."/>
            <person name="Brown S.J."/>
        </authorList>
    </citation>
    <scope>GENOME REANNOTATION</scope>
    <source>
        <strain evidence="1 2">Georgia GA2</strain>
    </source>
</reference>
<organism evidence="1 2">
    <name type="scientific">Tribolium castaneum</name>
    <name type="common">Red flour beetle</name>
    <dbReference type="NCBI Taxonomy" id="7070"/>
    <lineage>
        <taxon>Eukaryota</taxon>
        <taxon>Metazoa</taxon>
        <taxon>Ecdysozoa</taxon>
        <taxon>Arthropoda</taxon>
        <taxon>Hexapoda</taxon>
        <taxon>Insecta</taxon>
        <taxon>Pterygota</taxon>
        <taxon>Neoptera</taxon>
        <taxon>Endopterygota</taxon>
        <taxon>Coleoptera</taxon>
        <taxon>Polyphaga</taxon>
        <taxon>Cucujiformia</taxon>
        <taxon>Tenebrionidae</taxon>
        <taxon>Tenebrionidae incertae sedis</taxon>
        <taxon>Tribolium</taxon>
    </lineage>
</organism>
<evidence type="ECO:0000313" key="2">
    <source>
        <dbReference type="Proteomes" id="UP000007266"/>
    </source>
</evidence>
<dbReference type="InParanoid" id="D6WFE7"/>
<evidence type="ECO:0000313" key="1">
    <source>
        <dbReference type="EMBL" id="EFA00256.1"/>
    </source>
</evidence>
<keyword evidence="2" id="KW-1185">Reference proteome</keyword>
<sequence>MCITSRLTSSRIVATWNKIRQIAPLSQRLLFIGNKCQEFLKYAGTCGGYHSGVLGNIMDITASTNNEQHRPYFQRAAETKYFIKRPFTWDLSRVIDYGRFTFSNLTFRTEYERIFGYYETQSSDKNDPLLCFSKSLTYPPSTIPNSNKVFKIMGIRSSTRMQFLLCDYNASQENIESLQNLKYSIDFWFVELDVNSQDMQDAISNCIRLVKIEYLEGC</sequence>
<accession>D6WFE7</accession>
<reference evidence="1 2" key="1">
    <citation type="journal article" date="2008" name="Nature">
        <title>The genome of the model beetle and pest Tribolium castaneum.</title>
        <authorList>
            <consortium name="Tribolium Genome Sequencing Consortium"/>
            <person name="Richards S."/>
            <person name="Gibbs R.A."/>
            <person name="Weinstock G.M."/>
            <person name="Brown S.J."/>
            <person name="Denell R."/>
            <person name="Beeman R.W."/>
            <person name="Gibbs R."/>
            <person name="Beeman R.W."/>
            <person name="Brown S.J."/>
            <person name="Bucher G."/>
            <person name="Friedrich M."/>
            <person name="Grimmelikhuijzen C.J."/>
            <person name="Klingler M."/>
            <person name="Lorenzen M."/>
            <person name="Richards S."/>
            <person name="Roth S."/>
            <person name="Schroder R."/>
            <person name="Tautz D."/>
            <person name="Zdobnov E.M."/>
            <person name="Muzny D."/>
            <person name="Gibbs R.A."/>
            <person name="Weinstock G.M."/>
            <person name="Attaway T."/>
            <person name="Bell S."/>
            <person name="Buhay C.J."/>
            <person name="Chandrabose M.N."/>
            <person name="Chavez D."/>
            <person name="Clerk-Blankenburg K.P."/>
            <person name="Cree A."/>
            <person name="Dao M."/>
            <person name="Davis C."/>
            <person name="Chacko J."/>
            <person name="Dinh H."/>
            <person name="Dugan-Rocha S."/>
            <person name="Fowler G."/>
            <person name="Garner T.T."/>
            <person name="Garnes J."/>
            <person name="Gnirke A."/>
            <person name="Hawes A."/>
            <person name="Hernandez J."/>
            <person name="Hines S."/>
            <person name="Holder M."/>
            <person name="Hume J."/>
            <person name="Jhangiani S.N."/>
            <person name="Joshi V."/>
            <person name="Khan Z.M."/>
            <person name="Jackson L."/>
            <person name="Kovar C."/>
            <person name="Kowis A."/>
            <person name="Lee S."/>
            <person name="Lewis L.R."/>
            <person name="Margolis J."/>
            <person name="Morgan M."/>
            <person name="Nazareth L.V."/>
            <person name="Nguyen N."/>
            <person name="Okwuonu G."/>
            <person name="Parker D."/>
            <person name="Richards S."/>
            <person name="Ruiz S.J."/>
            <person name="Santibanez J."/>
            <person name="Savard J."/>
            <person name="Scherer S.E."/>
            <person name="Schneider B."/>
            <person name="Sodergren E."/>
            <person name="Tautz D."/>
            <person name="Vattahil S."/>
            <person name="Villasana D."/>
            <person name="White C.S."/>
            <person name="Wright R."/>
            <person name="Park Y."/>
            <person name="Beeman R.W."/>
            <person name="Lord J."/>
            <person name="Oppert B."/>
            <person name="Lorenzen M."/>
            <person name="Brown S."/>
            <person name="Wang L."/>
            <person name="Savard J."/>
            <person name="Tautz D."/>
            <person name="Richards S."/>
            <person name="Weinstock G."/>
            <person name="Gibbs R.A."/>
            <person name="Liu Y."/>
            <person name="Worley K."/>
            <person name="Weinstock G."/>
            <person name="Elsik C.G."/>
            <person name="Reese J.T."/>
            <person name="Elhaik E."/>
            <person name="Landan G."/>
            <person name="Graur D."/>
            <person name="Arensburger P."/>
            <person name="Atkinson P."/>
            <person name="Beeman R.W."/>
            <person name="Beidler J."/>
            <person name="Brown S.J."/>
            <person name="Demuth J.P."/>
            <person name="Drury D.W."/>
            <person name="Du Y.Z."/>
            <person name="Fujiwara H."/>
            <person name="Lorenzen M."/>
            <person name="Maselli V."/>
            <person name="Osanai M."/>
            <person name="Park Y."/>
            <person name="Robertson H.M."/>
            <person name="Tu Z."/>
            <person name="Wang J.J."/>
            <person name="Wang S."/>
            <person name="Richards S."/>
            <person name="Song H."/>
            <person name="Zhang L."/>
            <person name="Sodergren E."/>
            <person name="Werner D."/>
            <person name="Stanke M."/>
            <person name="Morgenstern B."/>
            <person name="Solovyev V."/>
            <person name="Kosarev P."/>
            <person name="Brown G."/>
            <person name="Chen H.C."/>
            <person name="Ermolaeva O."/>
            <person name="Hlavina W."/>
            <person name="Kapustin Y."/>
            <person name="Kiryutin B."/>
            <person name="Kitts P."/>
            <person name="Maglott D."/>
            <person name="Pruitt K."/>
            <person name="Sapojnikov V."/>
            <person name="Souvorov A."/>
            <person name="Mackey A.J."/>
            <person name="Waterhouse R.M."/>
            <person name="Wyder S."/>
            <person name="Zdobnov E.M."/>
            <person name="Zdobnov E.M."/>
            <person name="Wyder S."/>
            <person name="Kriventseva E.V."/>
            <person name="Kadowaki T."/>
            <person name="Bork P."/>
            <person name="Aranda M."/>
            <person name="Bao R."/>
            <person name="Beermann A."/>
            <person name="Berns N."/>
            <person name="Bolognesi R."/>
            <person name="Bonneton F."/>
            <person name="Bopp D."/>
            <person name="Brown S.J."/>
            <person name="Bucher G."/>
            <person name="Butts T."/>
            <person name="Chaumot A."/>
            <person name="Denell R.E."/>
            <person name="Ferrier D.E."/>
            <person name="Friedrich M."/>
            <person name="Gordon C.M."/>
            <person name="Jindra M."/>
            <person name="Klingler M."/>
            <person name="Lan Q."/>
            <person name="Lattorff H.M."/>
            <person name="Laudet V."/>
            <person name="von Levetsow C."/>
            <person name="Liu Z."/>
            <person name="Lutz R."/>
            <person name="Lynch J.A."/>
            <person name="da Fonseca R.N."/>
            <person name="Posnien N."/>
            <person name="Reuter R."/>
            <person name="Roth S."/>
            <person name="Savard J."/>
            <person name="Schinko J.B."/>
            <person name="Schmitt C."/>
            <person name="Schoppmeier M."/>
            <person name="Schroder R."/>
            <person name="Shippy T.D."/>
            <person name="Simonnet F."/>
            <person name="Marques-Souza H."/>
            <person name="Tautz D."/>
            <person name="Tomoyasu Y."/>
            <person name="Trauner J."/>
            <person name="Van der Zee M."/>
            <person name="Vervoort M."/>
            <person name="Wittkopp N."/>
            <person name="Wimmer E.A."/>
            <person name="Yang X."/>
            <person name="Jones A.K."/>
            <person name="Sattelle D.B."/>
            <person name="Ebert P.R."/>
            <person name="Nelson D."/>
            <person name="Scott J.G."/>
            <person name="Beeman R.W."/>
            <person name="Muthukrishnan S."/>
            <person name="Kramer K.J."/>
            <person name="Arakane Y."/>
            <person name="Beeman R.W."/>
            <person name="Zhu Q."/>
            <person name="Hogenkamp D."/>
            <person name="Dixit R."/>
            <person name="Oppert B."/>
            <person name="Jiang H."/>
            <person name="Zou Z."/>
            <person name="Marshall J."/>
            <person name="Elpidina E."/>
            <person name="Vinokurov K."/>
            <person name="Oppert C."/>
            <person name="Zou Z."/>
            <person name="Evans J."/>
            <person name="Lu Z."/>
            <person name="Zhao P."/>
            <person name="Sumathipala N."/>
            <person name="Altincicek B."/>
            <person name="Vilcinskas A."/>
            <person name="Williams M."/>
            <person name="Hultmark D."/>
            <person name="Hetru C."/>
            <person name="Jiang H."/>
            <person name="Grimmelikhuijzen C.J."/>
            <person name="Hauser F."/>
            <person name="Cazzamali G."/>
            <person name="Williamson M."/>
            <person name="Park Y."/>
            <person name="Li B."/>
            <person name="Tanaka Y."/>
            <person name="Predel R."/>
            <person name="Neupert S."/>
            <person name="Schachtner J."/>
            <person name="Verleyen P."/>
            <person name="Raible F."/>
            <person name="Bork P."/>
            <person name="Friedrich M."/>
            <person name="Walden K.K."/>
            <person name="Robertson H.M."/>
            <person name="Angeli S."/>
            <person name="Foret S."/>
            <person name="Bucher G."/>
            <person name="Schuetz S."/>
            <person name="Maleszka R."/>
            <person name="Wimmer E.A."/>
            <person name="Beeman R.W."/>
            <person name="Lorenzen M."/>
            <person name="Tomoyasu Y."/>
            <person name="Miller S.C."/>
            <person name="Grossmann D."/>
            <person name="Bucher G."/>
        </authorList>
    </citation>
    <scope>NUCLEOTIDE SEQUENCE [LARGE SCALE GENOMIC DNA]</scope>
    <source>
        <strain evidence="1 2">Georgia GA2</strain>
    </source>
</reference>